<accession>A0A2W1N4B6</accession>
<dbReference type="Proteomes" id="UP000249248">
    <property type="component" value="Unassembled WGS sequence"/>
</dbReference>
<evidence type="ECO:0000256" key="1">
    <source>
        <dbReference type="SAM" id="Phobius"/>
    </source>
</evidence>
<name>A0A2W1N4B6_9FLAO</name>
<sequence length="462" mass="53498">MNNRFSNDKRKWIATIVVSAFFLFFWIYGPLQGVITPFFNTEKDVHHVKPILVKERQHHYNQVKNIGEMETKGDGYRLITRKREAKPHSKVIHFEETIANKSEYGKALLANAIKLYEHTPDETILRQTEHLFFVEIIRNKERTYYFQSKGLTNQIQGYSGPINLGIFIDENAKITNMHHVSSHETVSYLKKIASTYYYDQYKNKSLKEIHQIDAISGATITTKAMALTTTELVAMANPDPIENLSDSMGLSNFQMVASLTLKWLIHISVIFILFLYAFQKKLRKSKKFVLLTAAVCVIYIGFFLNDSFTYVTFMHPFIGTSLSSFMGLYALFVLLGAIWGKNTYCKHICPYGNIQRLQLHLTKGLNKKFFLKNKRIKQVRFTILFFLVIGILAGYRNLSHLEPFPYIFGFEVESLWFFIFSVVGLLMNWVYPMIWCRLLCPTGSILDSIMVVSSKKQKNAHT</sequence>
<dbReference type="EMBL" id="QKSB01000001">
    <property type="protein sequence ID" value="PZE18684.1"/>
    <property type="molecule type" value="Genomic_DNA"/>
</dbReference>
<evidence type="ECO:0000259" key="2">
    <source>
        <dbReference type="SMART" id="SM00900"/>
    </source>
</evidence>
<reference evidence="3 4" key="1">
    <citation type="submission" date="2018-06" db="EMBL/GenBank/DDBJ databases">
        <title>The draft genome sequence of Crocinitomix sp. SM1701.</title>
        <authorList>
            <person name="Zhang X."/>
        </authorList>
    </citation>
    <scope>NUCLEOTIDE SEQUENCE [LARGE SCALE GENOMIC DNA]</scope>
    <source>
        <strain evidence="3 4">SM1701</strain>
    </source>
</reference>
<keyword evidence="1" id="KW-1133">Transmembrane helix</keyword>
<proteinExistence type="predicted"/>
<feature type="transmembrane region" description="Helical" evidence="1">
    <location>
        <begin position="255"/>
        <end position="276"/>
    </location>
</feature>
<keyword evidence="1" id="KW-0472">Membrane</keyword>
<feature type="transmembrane region" description="Helical" evidence="1">
    <location>
        <begin position="415"/>
        <end position="440"/>
    </location>
</feature>
<feature type="domain" description="FMN-binding" evidence="2">
    <location>
        <begin position="157"/>
        <end position="236"/>
    </location>
</feature>
<organism evidence="3 4">
    <name type="scientific">Putridiphycobacter roseus</name>
    <dbReference type="NCBI Taxonomy" id="2219161"/>
    <lineage>
        <taxon>Bacteria</taxon>
        <taxon>Pseudomonadati</taxon>
        <taxon>Bacteroidota</taxon>
        <taxon>Flavobacteriia</taxon>
        <taxon>Flavobacteriales</taxon>
        <taxon>Crocinitomicaceae</taxon>
        <taxon>Putridiphycobacter</taxon>
    </lineage>
</organism>
<feature type="transmembrane region" description="Helical" evidence="1">
    <location>
        <begin position="378"/>
        <end position="395"/>
    </location>
</feature>
<feature type="transmembrane region" description="Helical" evidence="1">
    <location>
        <begin position="288"/>
        <end position="305"/>
    </location>
</feature>
<keyword evidence="1" id="KW-0812">Transmembrane</keyword>
<evidence type="ECO:0000313" key="4">
    <source>
        <dbReference type="Proteomes" id="UP000249248"/>
    </source>
</evidence>
<comment type="caution">
    <text evidence="3">The sequence shown here is derived from an EMBL/GenBank/DDBJ whole genome shotgun (WGS) entry which is preliminary data.</text>
</comment>
<keyword evidence="4" id="KW-1185">Reference proteome</keyword>
<dbReference type="AlphaFoldDB" id="A0A2W1N4B6"/>
<dbReference type="OrthoDB" id="9806398at2"/>
<protein>
    <recommendedName>
        <fullName evidence="2">FMN-binding domain-containing protein</fullName>
    </recommendedName>
</protein>
<feature type="transmembrane region" description="Helical" evidence="1">
    <location>
        <begin position="12"/>
        <end position="31"/>
    </location>
</feature>
<gene>
    <name evidence="3" type="ORF">DNU06_02320</name>
</gene>
<dbReference type="GO" id="GO:0010181">
    <property type="term" value="F:FMN binding"/>
    <property type="evidence" value="ECO:0007669"/>
    <property type="project" value="InterPro"/>
</dbReference>
<dbReference type="RefSeq" id="WP_111061585.1">
    <property type="nucleotide sequence ID" value="NZ_JBHUCU010000007.1"/>
</dbReference>
<evidence type="ECO:0000313" key="3">
    <source>
        <dbReference type="EMBL" id="PZE18684.1"/>
    </source>
</evidence>
<dbReference type="GO" id="GO:0016020">
    <property type="term" value="C:membrane"/>
    <property type="evidence" value="ECO:0007669"/>
    <property type="project" value="InterPro"/>
</dbReference>
<dbReference type="Pfam" id="PF12801">
    <property type="entry name" value="Fer4_5"/>
    <property type="match status" value="2"/>
</dbReference>
<dbReference type="InterPro" id="IPR007329">
    <property type="entry name" value="FMN-bd"/>
</dbReference>
<dbReference type="SMART" id="SM00900">
    <property type="entry name" value="FMN_bind"/>
    <property type="match status" value="1"/>
</dbReference>
<feature type="transmembrane region" description="Helical" evidence="1">
    <location>
        <begin position="317"/>
        <end position="339"/>
    </location>
</feature>
<dbReference type="Pfam" id="PF04205">
    <property type="entry name" value="FMN_bind"/>
    <property type="match status" value="1"/>
</dbReference>
<dbReference type="InterPro" id="IPR017896">
    <property type="entry name" value="4Fe4S_Fe-S-bd"/>
</dbReference>